<protein>
    <submittedName>
        <fullName evidence="4">Glycerate kinase</fullName>
    </submittedName>
</protein>
<dbReference type="RefSeq" id="WP_058390634.1">
    <property type="nucleotide sequence ID" value="NZ_CP025189.1"/>
</dbReference>
<dbReference type="STRING" id="207340.APZ41_007300"/>
<dbReference type="EMBL" id="LLWF02000016">
    <property type="protein sequence ID" value="ONH83867.1"/>
    <property type="molecule type" value="Genomic_DNA"/>
</dbReference>
<dbReference type="PANTHER" id="PTHR12227">
    <property type="entry name" value="GLYCERATE KINASE"/>
    <property type="match status" value="1"/>
</dbReference>
<dbReference type="GO" id="GO:0008887">
    <property type="term" value="F:glycerate kinase activity"/>
    <property type="evidence" value="ECO:0007669"/>
    <property type="project" value="InterPro"/>
</dbReference>
<dbReference type="InterPro" id="IPR037035">
    <property type="entry name" value="GK-like_C_sf"/>
</dbReference>
<evidence type="ECO:0000259" key="2">
    <source>
        <dbReference type="Pfam" id="PF05161"/>
    </source>
</evidence>
<keyword evidence="4" id="KW-0808">Transferase</keyword>
<accession>A0A1S8D7S5</accession>
<evidence type="ECO:0000259" key="3">
    <source>
        <dbReference type="Pfam" id="PF13660"/>
    </source>
</evidence>
<dbReference type="InterPro" id="IPR039760">
    <property type="entry name" value="MOFRL_protein"/>
</dbReference>
<dbReference type="InterPro" id="IPR025286">
    <property type="entry name" value="MOFRL_assoc_dom"/>
</dbReference>
<dbReference type="InterPro" id="IPR007835">
    <property type="entry name" value="MOFRL"/>
</dbReference>
<dbReference type="Pfam" id="PF05161">
    <property type="entry name" value="MOFRL"/>
    <property type="match status" value="1"/>
</dbReference>
<feature type="domain" description="MOFRL" evidence="2">
    <location>
        <begin position="328"/>
        <end position="435"/>
    </location>
</feature>
<dbReference type="SUPFAM" id="SSF82544">
    <property type="entry name" value="GckA/TtuD-like"/>
    <property type="match status" value="1"/>
</dbReference>
<dbReference type="OrthoDB" id="9766552at2"/>
<evidence type="ECO:0000313" key="5">
    <source>
        <dbReference type="Proteomes" id="UP000054844"/>
    </source>
</evidence>
<sequence>MRESEASQDRPQPVPAEASDQWARRTVRKLFEAGLRAADPRAVLARHLPEKPRSGRVLVLGAGKASALMAQALEEAWPDVALSGLVVTRYGHAVPTRHVEIVEASHPVPDAAGEAAARRMLALTDGLAAEDLVIFLASGGGSALLSLPAPGLTLADKQAVNRALLASGATIGDMNIVRKHLSAIKGGRLAAACHPARVVTLAISDVPGDDPGTIASGPTVPEGAGYAEAYAILKRFNIAQPAAVARHLAAAADAVPKPGDPRLARSEFRLIATPMMALQAVAGAAAAEGLHPIILGDALEGEARELGTVLAGIARSVSDHGIPAPKPCVILSGGETTVTIRHPSPGRGGRNTEALLGFALAAAGRPGTWALMGDTDGIDGVEEAAGALATPDTLARARSLGLDAREAQALHDATGFFAALGDLVVTGPTLTNVNDLRIVLVA</sequence>
<dbReference type="InterPro" id="IPR038614">
    <property type="entry name" value="GK_N_sf"/>
</dbReference>
<proteinExistence type="predicted"/>
<keyword evidence="5" id="KW-1185">Reference proteome</keyword>
<name>A0A1S8D7S5_9PROT</name>
<dbReference type="Proteomes" id="UP000054844">
    <property type="component" value="Unassembled WGS sequence"/>
</dbReference>
<evidence type="ECO:0000256" key="1">
    <source>
        <dbReference type="SAM" id="MobiDB-lite"/>
    </source>
</evidence>
<dbReference type="PANTHER" id="PTHR12227:SF0">
    <property type="entry name" value="GLYCERATE KINASE"/>
    <property type="match status" value="1"/>
</dbReference>
<feature type="region of interest" description="Disordered" evidence="1">
    <location>
        <begin position="1"/>
        <end position="21"/>
    </location>
</feature>
<organism evidence="4 5">
    <name type="scientific">Roseomonas mucosa</name>
    <dbReference type="NCBI Taxonomy" id="207340"/>
    <lineage>
        <taxon>Bacteria</taxon>
        <taxon>Pseudomonadati</taxon>
        <taxon>Pseudomonadota</taxon>
        <taxon>Alphaproteobacteria</taxon>
        <taxon>Acetobacterales</taxon>
        <taxon>Roseomonadaceae</taxon>
        <taxon>Roseomonas</taxon>
    </lineage>
</organism>
<gene>
    <name evidence="4" type="ORF">APZ41_007300</name>
</gene>
<dbReference type="Gene3D" id="3.40.50.10180">
    <property type="entry name" value="Glycerate kinase, MOFRL-like N-terminal domain"/>
    <property type="match status" value="1"/>
</dbReference>
<dbReference type="AlphaFoldDB" id="A0A1S8D7S5"/>
<reference evidence="4" key="1">
    <citation type="submission" date="2016-12" db="EMBL/GenBank/DDBJ databases">
        <title>Draft genome sequence of Roseomonas mucosa strain AU37, isolated from a peripheral intravenous catheter.</title>
        <authorList>
            <person name="Choudhury M.A."/>
            <person name="Sidjabat H.E."/>
            <person name="Wailan A.M."/>
            <person name="Zhang L."/>
            <person name="Marsh N.M."/>
            <person name="Rickard C.M."/>
            <person name="Davies M."/>
            <person name="Mcmillan D.J."/>
        </authorList>
    </citation>
    <scope>NUCLEOTIDE SEQUENCE [LARGE SCALE GENOMIC DNA]</scope>
    <source>
        <strain evidence="4">AU37</strain>
    </source>
</reference>
<dbReference type="Gene3D" id="3.40.1480.10">
    <property type="entry name" value="MOFRL domain"/>
    <property type="match status" value="1"/>
</dbReference>
<dbReference type="Pfam" id="PF13660">
    <property type="entry name" value="DUF4147"/>
    <property type="match status" value="1"/>
</dbReference>
<feature type="domain" description="MOFRL-associated" evidence="3">
    <location>
        <begin position="27"/>
        <end position="248"/>
    </location>
</feature>
<dbReference type="GO" id="GO:0005737">
    <property type="term" value="C:cytoplasm"/>
    <property type="evidence" value="ECO:0007669"/>
    <property type="project" value="TreeGrafter"/>
</dbReference>
<keyword evidence="4" id="KW-0418">Kinase</keyword>
<evidence type="ECO:0000313" key="4">
    <source>
        <dbReference type="EMBL" id="ONH83867.1"/>
    </source>
</evidence>
<comment type="caution">
    <text evidence="4">The sequence shown here is derived from an EMBL/GenBank/DDBJ whole genome shotgun (WGS) entry which is preliminary data.</text>
</comment>